<evidence type="ECO:0000259" key="1">
    <source>
        <dbReference type="PROSITE" id="PS51340"/>
    </source>
</evidence>
<evidence type="ECO:0000313" key="2">
    <source>
        <dbReference type="EMBL" id="QNF33677.1"/>
    </source>
</evidence>
<protein>
    <submittedName>
        <fullName evidence="2">MOSC domain-containing protein</fullName>
    </submittedName>
</protein>
<dbReference type="SUPFAM" id="SSF50800">
    <property type="entry name" value="PK beta-barrel domain-like"/>
    <property type="match status" value="1"/>
</dbReference>
<dbReference type="GO" id="GO:0030151">
    <property type="term" value="F:molybdenum ion binding"/>
    <property type="evidence" value="ECO:0007669"/>
    <property type="project" value="InterPro"/>
</dbReference>
<dbReference type="EMBL" id="CP055156">
    <property type="protein sequence ID" value="QNF33677.1"/>
    <property type="molecule type" value="Genomic_DNA"/>
</dbReference>
<sequence length="274" mass="30980">MASSLVLTDIYIYPIKSLGGVRVDQATVEPQGLQYDRRWLLVDENNQFITQRVFPRMALLQVHVQASGLLVTHKQKLTESLFITFDNQTYSRDSVTVTIWDDQVTAVEVSPEISAWFSRILEINCRLVYMPPATQRPVDPRYALNHDVVSFADAYPVLVIGQASLNDLNSRLAVPVPMNRFRPNLVFSGGEPFAEDTWRDFTIANYPFTGVKLCSRCVLTTVNQDTAEKGTEPLRTLATYRTINKKIMFGQNVLPRTTGQTLRTGDLISVLSYQ</sequence>
<dbReference type="InterPro" id="IPR011037">
    <property type="entry name" value="Pyrv_Knase-like_insert_dom_sf"/>
</dbReference>
<dbReference type="SUPFAM" id="SSF141673">
    <property type="entry name" value="MOSC N-terminal domain-like"/>
    <property type="match status" value="1"/>
</dbReference>
<name>A0A7G7G943_9BACT</name>
<dbReference type="AlphaFoldDB" id="A0A7G7G943"/>
<gene>
    <name evidence="2" type="ORF">HUW51_13450</name>
</gene>
<dbReference type="InterPro" id="IPR005303">
    <property type="entry name" value="MOCOS_middle"/>
</dbReference>
<dbReference type="Proteomes" id="UP000515237">
    <property type="component" value="Chromosome"/>
</dbReference>
<dbReference type="GO" id="GO:0030170">
    <property type="term" value="F:pyridoxal phosphate binding"/>
    <property type="evidence" value="ECO:0007669"/>
    <property type="project" value="InterPro"/>
</dbReference>
<dbReference type="PANTHER" id="PTHR14237:SF19">
    <property type="entry name" value="MITOCHONDRIAL AMIDOXIME REDUCING COMPONENT 1"/>
    <property type="match status" value="1"/>
</dbReference>
<dbReference type="PROSITE" id="PS51340">
    <property type="entry name" value="MOSC"/>
    <property type="match status" value="1"/>
</dbReference>
<accession>A0A7G7G943</accession>
<dbReference type="GO" id="GO:0003824">
    <property type="term" value="F:catalytic activity"/>
    <property type="evidence" value="ECO:0007669"/>
    <property type="project" value="InterPro"/>
</dbReference>
<dbReference type="PANTHER" id="PTHR14237">
    <property type="entry name" value="MOLYBDOPTERIN COFACTOR SULFURASE MOSC"/>
    <property type="match status" value="1"/>
</dbReference>
<proteinExistence type="predicted"/>
<dbReference type="Pfam" id="PF03476">
    <property type="entry name" value="MOSC_N"/>
    <property type="match status" value="1"/>
</dbReference>
<dbReference type="RefSeq" id="WP_185270159.1">
    <property type="nucleotide sequence ID" value="NZ_CP055156.1"/>
</dbReference>
<dbReference type="InterPro" id="IPR005302">
    <property type="entry name" value="MoCF_Sase_C"/>
</dbReference>
<feature type="domain" description="MOSC" evidence="1">
    <location>
        <begin position="130"/>
        <end position="271"/>
    </location>
</feature>
<dbReference type="Pfam" id="PF03473">
    <property type="entry name" value="MOSC"/>
    <property type="match status" value="1"/>
</dbReference>
<organism evidence="2 3">
    <name type="scientific">Adhaeribacter swui</name>
    <dbReference type="NCBI Taxonomy" id="2086471"/>
    <lineage>
        <taxon>Bacteria</taxon>
        <taxon>Pseudomonadati</taxon>
        <taxon>Bacteroidota</taxon>
        <taxon>Cytophagia</taxon>
        <taxon>Cytophagales</taxon>
        <taxon>Hymenobacteraceae</taxon>
        <taxon>Adhaeribacter</taxon>
    </lineage>
</organism>
<dbReference type="KEGG" id="aswu:HUW51_13450"/>
<keyword evidence="3" id="KW-1185">Reference proteome</keyword>
<reference evidence="2 3" key="1">
    <citation type="journal article" date="2018" name="Int. J. Syst. Evol. Microbiol.">
        <title>Adhaeribacter swui sp. nov., isolated from wet mud.</title>
        <authorList>
            <person name="Kim D.U."/>
            <person name="Kim K.W."/>
            <person name="Kang M.S."/>
            <person name="Kim J.Y."/>
            <person name="Jang J.H."/>
            <person name="Kim M.K."/>
        </authorList>
    </citation>
    <scope>NUCLEOTIDE SEQUENCE [LARGE SCALE GENOMIC DNA]</scope>
    <source>
        <strain evidence="2 3">KCTC 52873</strain>
    </source>
</reference>
<evidence type="ECO:0000313" key="3">
    <source>
        <dbReference type="Proteomes" id="UP000515237"/>
    </source>
</evidence>